<dbReference type="CDD" id="cd05740">
    <property type="entry name" value="IgI_hCEACAM_2_4_6_like"/>
    <property type="match status" value="1"/>
</dbReference>
<reference evidence="7" key="1">
    <citation type="submission" date="2020-03" db="EMBL/GenBank/DDBJ databases">
        <title>Studies in the Genomics of Life Span.</title>
        <authorList>
            <person name="Glass D."/>
        </authorList>
    </citation>
    <scope>NUCLEOTIDE SEQUENCE</scope>
    <source>
        <strain evidence="7">LTLLF</strain>
        <tissue evidence="7">Muscle</tissue>
    </source>
</reference>
<dbReference type="InterPro" id="IPR050831">
    <property type="entry name" value="CEA_cell_adhesion"/>
</dbReference>
<dbReference type="FunFam" id="2.60.40.10:FF:000340">
    <property type="entry name" value="Carcinoembryonic antigen-related cell adhesion molecule 1"/>
    <property type="match status" value="3"/>
</dbReference>
<accession>A0A8J6G0W6</accession>
<keyword evidence="2" id="KW-0325">Glycoprotein</keyword>
<dbReference type="PANTHER" id="PTHR44427:SF1">
    <property type="entry name" value="CARCINOEMBRYONIC ANTIGEN-RELATED CELL ADHESION MOLECULE 1"/>
    <property type="match status" value="1"/>
</dbReference>
<keyword evidence="1 5" id="KW-0732">Signal</keyword>
<evidence type="ECO:0000256" key="4">
    <source>
        <dbReference type="ARBA" id="ARBA00038222"/>
    </source>
</evidence>
<feature type="non-terminal residue" evidence="7">
    <location>
        <position position="1"/>
    </location>
</feature>
<dbReference type="CDD" id="cd05774">
    <property type="entry name" value="IgV_CEACAM_D1"/>
    <property type="match status" value="8"/>
</dbReference>
<dbReference type="InterPro" id="IPR007110">
    <property type="entry name" value="Ig-like_dom"/>
</dbReference>
<feature type="domain" description="Ig-like" evidence="6">
    <location>
        <begin position="1020"/>
        <end position="1108"/>
    </location>
</feature>
<comment type="caution">
    <text evidence="7">The sequence shown here is derived from an EMBL/GenBank/DDBJ whole genome shotgun (WGS) entry which is preliminary data.</text>
</comment>
<dbReference type="SUPFAM" id="SSF48726">
    <property type="entry name" value="Immunoglobulin"/>
    <property type="match status" value="9"/>
</dbReference>
<feature type="chain" id="PRO_5035209424" evidence="5">
    <location>
        <begin position="29"/>
        <end position="1112"/>
    </location>
</feature>
<dbReference type="InterPro" id="IPR013783">
    <property type="entry name" value="Ig-like_fold"/>
</dbReference>
<dbReference type="Pfam" id="PF07686">
    <property type="entry name" value="V-set"/>
    <property type="match status" value="8"/>
</dbReference>
<dbReference type="InterPro" id="IPR013151">
    <property type="entry name" value="Immunoglobulin_dom"/>
</dbReference>
<evidence type="ECO:0000256" key="2">
    <source>
        <dbReference type="ARBA" id="ARBA00023180"/>
    </source>
</evidence>
<dbReference type="GO" id="GO:1990782">
    <property type="term" value="F:protein tyrosine kinase binding"/>
    <property type="evidence" value="ECO:0007669"/>
    <property type="project" value="TreeGrafter"/>
</dbReference>
<dbReference type="EMBL" id="JAATJU010025930">
    <property type="protein sequence ID" value="KAH0502501.1"/>
    <property type="molecule type" value="Genomic_DNA"/>
</dbReference>
<organism evidence="7 8">
    <name type="scientific">Microtus ochrogaster</name>
    <name type="common">Prairie vole</name>
    <dbReference type="NCBI Taxonomy" id="79684"/>
    <lineage>
        <taxon>Eukaryota</taxon>
        <taxon>Metazoa</taxon>
        <taxon>Chordata</taxon>
        <taxon>Craniata</taxon>
        <taxon>Vertebrata</taxon>
        <taxon>Euteleostomi</taxon>
        <taxon>Mammalia</taxon>
        <taxon>Eutheria</taxon>
        <taxon>Euarchontoglires</taxon>
        <taxon>Glires</taxon>
        <taxon>Rodentia</taxon>
        <taxon>Myomorpha</taxon>
        <taxon>Muroidea</taxon>
        <taxon>Cricetidae</taxon>
        <taxon>Arvicolinae</taxon>
        <taxon>Microtus</taxon>
    </lineage>
</organism>
<dbReference type="GO" id="GO:0007165">
    <property type="term" value="P:signal transduction"/>
    <property type="evidence" value="ECO:0007669"/>
    <property type="project" value="TreeGrafter"/>
</dbReference>
<comment type="similarity">
    <text evidence="4">Belongs to the immunoglobulin superfamily. CEA family.</text>
</comment>
<dbReference type="InterPro" id="IPR013106">
    <property type="entry name" value="Ig_V-set"/>
</dbReference>
<evidence type="ECO:0000256" key="3">
    <source>
        <dbReference type="ARBA" id="ARBA00023319"/>
    </source>
</evidence>
<proteinExistence type="inferred from homology"/>
<dbReference type="GO" id="GO:0009986">
    <property type="term" value="C:cell surface"/>
    <property type="evidence" value="ECO:0007669"/>
    <property type="project" value="TreeGrafter"/>
</dbReference>
<protein>
    <submittedName>
        <fullName evidence="7">Carcinoembryonic antigen-related cell adhesion molecule 5</fullName>
    </submittedName>
</protein>
<dbReference type="SMART" id="SM00408">
    <property type="entry name" value="IGc2"/>
    <property type="match status" value="1"/>
</dbReference>
<name>A0A8J6G0W6_MICOH</name>
<dbReference type="InterPro" id="IPR003598">
    <property type="entry name" value="Ig_sub2"/>
</dbReference>
<gene>
    <name evidence="7" type="ORF">LTLLF_192220</name>
</gene>
<dbReference type="PROSITE" id="PS50835">
    <property type="entry name" value="IG_LIKE"/>
    <property type="match status" value="1"/>
</dbReference>
<dbReference type="SMART" id="SM00409">
    <property type="entry name" value="IG"/>
    <property type="match status" value="9"/>
</dbReference>
<dbReference type="Gene3D" id="2.60.40.10">
    <property type="entry name" value="Immunoglobulins"/>
    <property type="match status" value="10"/>
</dbReference>
<evidence type="ECO:0000256" key="1">
    <source>
        <dbReference type="ARBA" id="ARBA00022729"/>
    </source>
</evidence>
<dbReference type="Pfam" id="PF00047">
    <property type="entry name" value="ig"/>
    <property type="match status" value="1"/>
</dbReference>
<sequence>LAYLLTCWYLTTTVQVIVDIVPPHVVEGENVLLHVHNLPEDLVAFVWHKGVTKMNLGIVPYSLTTNLKITRPGHSGRDIVYRNGSLCLQNVTQKDTGFYTLRSLNRHKGIVSTTSIYLHVYSFLWTCGPLSTSAQVTIESVPPIISEGGSVLLLIHNLPENIRSLFWDHKGMIVSNELEVARHIITMNSSMLGPAHSGRERVYSNGSLLLHNVTWKDAGLYTLRTLSTDMKTELAHVQLQVNTSLFSFWHLPTTAQVSTESVPPLVAEGDNVLILVNNLPENLLALAWFKGLTNMKQGIALYALHKNISVTGPVHSGRETIYHNGSLLIEKLTQKDTGFYTFRAYNRRGRIVSSTSTYLNVQAFLWNCGRAPISAQPTIESVPPIVAEGENVRLFIHNLPENFQGFVWFKGISVFRDHEVARYTLKERSSVMGPANTGRETANSDGSLVLRNVTKNDTGLYALRIECADMKSEEAHVQLLVNSSLSPCCNPLTSSQLMIQSMPLYVKEREDVFLQVYNLPEDLQAFTWYRAVYRVPYYEIVEWSKILNTVTWGDQYTGRELVYDNGSLLLQNVAEEDAGMYTLEILKSDFKIEKAYVQFHVNKYVAQPFVRITNGVVSSHRSVIFTCVSPDTAISFRWIFNNKPLRLSRRMTLSPTKSYFLTCWHLPTTVQVIVDLVPSHVVEGENVLLRVRNLPEDLVAFVWHKGVTKMDLGIVLYSLTTNLKITGPGHSGREIVYRNGSLCLQNVTQKDTGFYTLRSLNRHKGIVSTTSIYLHVYSFLWTCGPLSTSAQVTIESVPPIISEGGSVLLLIHNLPENIRSLFWDHKGMIVSNELEVARHIITMNSSMLGPAHSGRETVYSNGSLLLHNVTWKDAGLYTLRTLSTDMKTELAHVQLQVNTSLSPCCNPLTSSKLMIQTIPQYAAEGETTLLQVHNLPEELQAFTWYKLMSRTEVLKVVEYSRATNYTTWGSEHSRREMVYTNGSLMLQNVTEKDAGLYTLEIINRDFKIEKADVKLHVSKPVTQPFIRVTNTTVTVESSVILTCLSTDTGIFIRWIFNNQSLQLTERMTLSPTKCGLSIDPVRREDAGEYQCEISNPVSSKTSLPVTLSVMNK</sequence>
<evidence type="ECO:0000313" key="7">
    <source>
        <dbReference type="EMBL" id="KAH0502501.1"/>
    </source>
</evidence>
<dbReference type="GO" id="GO:0002682">
    <property type="term" value="P:regulation of immune system process"/>
    <property type="evidence" value="ECO:0007669"/>
    <property type="project" value="TreeGrafter"/>
</dbReference>
<dbReference type="AlphaFoldDB" id="A0A8J6G0W6"/>
<dbReference type="InterPro" id="IPR003599">
    <property type="entry name" value="Ig_sub"/>
</dbReference>
<feature type="signal peptide" evidence="5">
    <location>
        <begin position="1"/>
        <end position="28"/>
    </location>
</feature>
<dbReference type="PANTHER" id="PTHR44427">
    <property type="entry name" value="CARCINOEMBRYONIC ANTIGEN-RELATED CELL ADHESION MOLECULE 19"/>
    <property type="match status" value="1"/>
</dbReference>
<dbReference type="GO" id="GO:0005886">
    <property type="term" value="C:plasma membrane"/>
    <property type="evidence" value="ECO:0007669"/>
    <property type="project" value="TreeGrafter"/>
</dbReference>
<dbReference type="Proteomes" id="UP000710432">
    <property type="component" value="Unassembled WGS sequence"/>
</dbReference>
<evidence type="ECO:0000313" key="8">
    <source>
        <dbReference type="Proteomes" id="UP000710432"/>
    </source>
</evidence>
<dbReference type="FunFam" id="2.60.40.10:FF:000244">
    <property type="entry name" value="carcinoembryonic antigen-related cell adhesion molecule 16"/>
    <property type="match status" value="1"/>
</dbReference>
<keyword evidence="3" id="KW-0393">Immunoglobulin domain</keyword>
<evidence type="ECO:0000256" key="5">
    <source>
        <dbReference type="SAM" id="SignalP"/>
    </source>
</evidence>
<dbReference type="InterPro" id="IPR036179">
    <property type="entry name" value="Ig-like_dom_sf"/>
</dbReference>
<evidence type="ECO:0000259" key="6">
    <source>
        <dbReference type="PROSITE" id="PS50835"/>
    </source>
</evidence>